<dbReference type="AlphaFoldDB" id="A0AA40ELY5"/>
<feature type="region of interest" description="Disordered" evidence="1">
    <location>
        <begin position="1"/>
        <end position="73"/>
    </location>
</feature>
<accession>A0AA40ELY5</accession>
<dbReference type="Proteomes" id="UP001172159">
    <property type="component" value="Unassembled WGS sequence"/>
</dbReference>
<feature type="region of interest" description="Disordered" evidence="1">
    <location>
        <begin position="85"/>
        <end position="113"/>
    </location>
</feature>
<keyword evidence="3" id="KW-1185">Reference proteome</keyword>
<sequence length="319" mass="32567">MSQPGKTTLKPRDPPPSLFLHPSAAPSHASLTNTQPQPSSHPPVPPPASSRPGSSLIRTPPEPSPFTSPGVTSIASLASPATINTTAATPGLGASLTSSLQPGTGRNVPAAGGLGITNLPLPLPRQESTRATDRTDALWAEMQATLEEVELSASGGTRVFGPDHERKLDELRMAQIALAQAWARSEADEAIELAKPGEATTAAATSAGGAAGGGGTQGEAANTEGGKSTAGTGSVPPGGGVRPGSGRGGRMEEETDVDILLARKRREANDRYFQRVNQGVLDVVAKLEEVATAMRAVELESKEIWGEGEGESVAGSAKT</sequence>
<evidence type="ECO:0000256" key="1">
    <source>
        <dbReference type="SAM" id="MobiDB-lite"/>
    </source>
</evidence>
<dbReference type="Pfam" id="PF17242">
    <property type="entry name" value="DUF5315"/>
    <property type="match status" value="1"/>
</dbReference>
<organism evidence="2 3">
    <name type="scientific">Apiosordaria backusii</name>
    <dbReference type="NCBI Taxonomy" id="314023"/>
    <lineage>
        <taxon>Eukaryota</taxon>
        <taxon>Fungi</taxon>
        <taxon>Dikarya</taxon>
        <taxon>Ascomycota</taxon>
        <taxon>Pezizomycotina</taxon>
        <taxon>Sordariomycetes</taxon>
        <taxon>Sordariomycetidae</taxon>
        <taxon>Sordariales</taxon>
        <taxon>Lasiosphaeriaceae</taxon>
        <taxon>Apiosordaria</taxon>
    </lineage>
</organism>
<evidence type="ECO:0000313" key="3">
    <source>
        <dbReference type="Proteomes" id="UP001172159"/>
    </source>
</evidence>
<name>A0AA40ELY5_9PEZI</name>
<gene>
    <name evidence="2" type="ORF">B0T21DRAFT_283027</name>
</gene>
<protein>
    <submittedName>
        <fullName evidence="2">Uncharacterized protein</fullName>
    </submittedName>
</protein>
<feature type="compositionally biased region" description="Pro residues" evidence="1">
    <location>
        <begin position="39"/>
        <end position="49"/>
    </location>
</feature>
<proteinExistence type="predicted"/>
<reference evidence="2" key="1">
    <citation type="submission" date="2023-06" db="EMBL/GenBank/DDBJ databases">
        <title>Genome-scale phylogeny and comparative genomics of the fungal order Sordariales.</title>
        <authorList>
            <consortium name="Lawrence Berkeley National Laboratory"/>
            <person name="Hensen N."/>
            <person name="Bonometti L."/>
            <person name="Westerberg I."/>
            <person name="Brannstrom I.O."/>
            <person name="Guillou S."/>
            <person name="Cros-Aarteil S."/>
            <person name="Calhoun S."/>
            <person name="Haridas S."/>
            <person name="Kuo A."/>
            <person name="Mondo S."/>
            <person name="Pangilinan J."/>
            <person name="Riley R."/>
            <person name="Labutti K."/>
            <person name="Andreopoulos B."/>
            <person name="Lipzen A."/>
            <person name="Chen C."/>
            <person name="Yanf M."/>
            <person name="Daum C."/>
            <person name="Ng V."/>
            <person name="Clum A."/>
            <person name="Steindorff A."/>
            <person name="Ohm R."/>
            <person name="Martin F."/>
            <person name="Silar P."/>
            <person name="Natvig D."/>
            <person name="Lalanne C."/>
            <person name="Gautier V."/>
            <person name="Ament-Velasquez S.L."/>
            <person name="Kruys A."/>
            <person name="Hutchinson M.I."/>
            <person name="Powell A.J."/>
            <person name="Barry K."/>
            <person name="Miller A.N."/>
            <person name="Grigoriev I.V."/>
            <person name="Debuchy R."/>
            <person name="Gladieux P."/>
            <person name="Thoren M.H."/>
            <person name="Johannesson H."/>
        </authorList>
    </citation>
    <scope>NUCLEOTIDE SEQUENCE</scope>
    <source>
        <strain evidence="2">CBS 540.89</strain>
    </source>
</reference>
<feature type="compositionally biased region" description="Gly residues" evidence="1">
    <location>
        <begin position="236"/>
        <end position="248"/>
    </location>
</feature>
<feature type="compositionally biased region" description="Polar residues" evidence="1">
    <location>
        <begin position="95"/>
        <end position="104"/>
    </location>
</feature>
<dbReference type="EMBL" id="JAUKTV010000003">
    <property type="protein sequence ID" value="KAK0741768.1"/>
    <property type="molecule type" value="Genomic_DNA"/>
</dbReference>
<feature type="region of interest" description="Disordered" evidence="1">
    <location>
        <begin position="204"/>
        <end position="253"/>
    </location>
</feature>
<comment type="caution">
    <text evidence="2">The sequence shown here is derived from an EMBL/GenBank/DDBJ whole genome shotgun (WGS) entry which is preliminary data.</text>
</comment>
<evidence type="ECO:0000313" key="2">
    <source>
        <dbReference type="EMBL" id="KAK0741768.1"/>
    </source>
</evidence>